<organism evidence="1 2">
    <name type="scientific">Gracilibacillus thailandensis</name>
    <dbReference type="NCBI Taxonomy" id="563735"/>
    <lineage>
        <taxon>Bacteria</taxon>
        <taxon>Bacillati</taxon>
        <taxon>Bacillota</taxon>
        <taxon>Bacilli</taxon>
        <taxon>Bacillales</taxon>
        <taxon>Bacillaceae</taxon>
        <taxon>Gracilibacillus</taxon>
    </lineage>
</organism>
<sequence length="113" mass="12797">MNLKGKVLTVQESMERMRKDGISRIIVSYEDTGIGKGVLSYENGKFTRLVTVDNNPNLLGVKEIPYSEGLAVLKLIVREVYKLKTYVLVKDPSLVPSLDKEREFTPVRKEVVL</sequence>
<dbReference type="AlphaFoldDB" id="A0A6N7QZ66"/>
<evidence type="ECO:0000313" key="2">
    <source>
        <dbReference type="Proteomes" id="UP000435187"/>
    </source>
</evidence>
<name>A0A6N7QZ66_9BACI</name>
<evidence type="ECO:0000313" key="1">
    <source>
        <dbReference type="EMBL" id="MRI66181.1"/>
    </source>
</evidence>
<keyword evidence="2" id="KW-1185">Reference proteome</keyword>
<dbReference type="EMBL" id="WJEE01000012">
    <property type="protein sequence ID" value="MRI66181.1"/>
    <property type="molecule type" value="Genomic_DNA"/>
</dbReference>
<reference evidence="1 2" key="1">
    <citation type="submission" date="2019-10" db="EMBL/GenBank/DDBJ databases">
        <title>Gracilibacillus salitolerans sp. nov., a moderate halophile isolated from a saline soil in northwest China.</title>
        <authorList>
            <person name="Gan L."/>
        </authorList>
    </citation>
    <scope>NUCLEOTIDE SEQUENCE [LARGE SCALE GENOMIC DNA]</scope>
    <source>
        <strain evidence="1 2">TP2-8</strain>
    </source>
</reference>
<comment type="caution">
    <text evidence="1">The sequence shown here is derived from an EMBL/GenBank/DDBJ whole genome shotgun (WGS) entry which is preliminary data.</text>
</comment>
<protein>
    <submittedName>
        <fullName evidence="1">Uncharacterized protein</fullName>
    </submittedName>
</protein>
<accession>A0A6N7QZ66</accession>
<dbReference type="Proteomes" id="UP000435187">
    <property type="component" value="Unassembled WGS sequence"/>
</dbReference>
<dbReference type="RefSeq" id="WP_144547105.1">
    <property type="nucleotide sequence ID" value="NZ_JBHUMW010000103.1"/>
</dbReference>
<gene>
    <name evidence="1" type="ORF">GH885_07455</name>
</gene>
<proteinExistence type="predicted"/>